<dbReference type="AlphaFoldDB" id="A0A6A4TG11"/>
<comment type="caution">
    <text evidence="2">The sequence shown here is derived from an EMBL/GenBank/DDBJ whole genome shotgun (WGS) entry which is preliminary data.</text>
</comment>
<dbReference type="Proteomes" id="UP000438429">
    <property type="component" value="Unassembled WGS sequence"/>
</dbReference>
<reference evidence="2 3" key="1">
    <citation type="submission" date="2019-06" db="EMBL/GenBank/DDBJ databases">
        <title>Draft genomes of female and male turbot (Scophthalmus maximus).</title>
        <authorList>
            <person name="Xu H."/>
            <person name="Xu X.-W."/>
            <person name="Shao C."/>
            <person name="Chen S."/>
        </authorList>
    </citation>
    <scope>NUCLEOTIDE SEQUENCE [LARGE SCALE GENOMIC DNA]</scope>
    <source>
        <strain evidence="2">Ysfricsl-2016a</strain>
        <tissue evidence="2">Blood</tissue>
    </source>
</reference>
<gene>
    <name evidence="2" type="ORF">F2P81_002126</name>
</gene>
<sequence>MQRKGGGIEVGEKTTEKSSENKEREGTSDLLSSNFLSLSPSPTGVLGKSHTHQIAGSVPDEQARKENINEAPQPFNT</sequence>
<feature type="region of interest" description="Disordered" evidence="1">
    <location>
        <begin position="1"/>
        <end position="77"/>
    </location>
</feature>
<name>A0A6A4TG11_SCOMX</name>
<evidence type="ECO:0000313" key="3">
    <source>
        <dbReference type="Proteomes" id="UP000438429"/>
    </source>
</evidence>
<feature type="compositionally biased region" description="Basic and acidic residues" evidence="1">
    <location>
        <begin position="10"/>
        <end position="27"/>
    </location>
</feature>
<accession>A0A6A4TG11</accession>
<evidence type="ECO:0000313" key="2">
    <source>
        <dbReference type="EMBL" id="KAF0045597.1"/>
    </source>
</evidence>
<protein>
    <submittedName>
        <fullName evidence="2">Uncharacterized protein</fullName>
    </submittedName>
</protein>
<proteinExistence type="predicted"/>
<dbReference type="EMBL" id="VEVO01000002">
    <property type="protein sequence ID" value="KAF0045597.1"/>
    <property type="molecule type" value="Genomic_DNA"/>
</dbReference>
<feature type="compositionally biased region" description="Low complexity" evidence="1">
    <location>
        <begin position="28"/>
        <end position="41"/>
    </location>
</feature>
<organism evidence="2 3">
    <name type="scientific">Scophthalmus maximus</name>
    <name type="common">Turbot</name>
    <name type="synonym">Psetta maxima</name>
    <dbReference type="NCBI Taxonomy" id="52904"/>
    <lineage>
        <taxon>Eukaryota</taxon>
        <taxon>Metazoa</taxon>
        <taxon>Chordata</taxon>
        <taxon>Craniata</taxon>
        <taxon>Vertebrata</taxon>
        <taxon>Euteleostomi</taxon>
        <taxon>Actinopterygii</taxon>
        <taxon>Neopterygii</taxon>
        <taxon>Teleostei</taxon>
        <taxon>Neoteleostei</taxon>
        <taxon>Acanthomorphata</taxon>
        <taxon>Carangaria</taxon>
        <taxon>Pleuronectiformes</taxon>
        <taxon>Pleuronectoidei</taxon>
        <taxon>Scophthalmidae</taxon>
        <taxon>Scophthalmus</taxon>
    </lineage>
</organism>
<evidence type="ECO:0000256" key="1">
    <source>
        <dbReference type="SAM" id="MobiDB-lite"/>
    </source>
</evidence>